<feature type="compositionally biased region" description="Basic and acidic residues" evidence="1">
    <location>
        <begin position="360"/>
        <end position="383"/>
    </location>
</feature>
<feature type="compositionally biased region" description="Basic residues" evidence="1">
    <location>
        <begin position="384"/>
        <end position="412"/>
    </location>
</feature>
<organism evidence="2 3">
    <name type="scientific">Anaeramoeba flamelloides</name>
    <dbReference type="NCBI Taxonomy" id="1746091"/>
    <lineage>
        <taxon>Eukaryota</taxon>
        <taxon>Metamonada</taxon>
        <taxon>Anaeramoebidae</taxon>
        <taxon>Anaeramoeba</taxon>
    </lineage>
</organism>
<comment type="caution">
    <text evidence="2">The sequence shown here is derived from an EMBL/GenBank/DDBJ whole genome shotgun (WGS) entry which is preliminary data.</text>
</comment>
<dbReference type="EMBL" id="JANTQA010000033">
    <property type="protein sequence ID" value="KAJ3437510.1"/>
    <property type="molecule type" value="Genomic_DNA"/>
</dbReference>
<feature type="compositionally biased region" description="Acidic residues" evidence="1">
    <location>
        <begin position="7"/>
        <end position="20"/>
    </location>
</feature>
<feature type="compositionally biased region" description="Low complexity" evidence="1">
    <location>
        <begin position="91"/>
        <end position="118"/>
    </location>
</feature>
<evidence type="ECO:0000256" key="1">
    <source>
        <dbReference type="SAM" id="MobiDB-lite"/>
    </source>
</evidence>
<feature type="compositionally biased region" description="Basic and acidic residues" evidence="1">
    <location>
        <begin position="69"/>
        <end position="90"/>
    </location>
</feature>
<evidence type="ECO:0000313" key="3">
    <source>
        <dbReference type="Proteomes" id="UP001146793"/>
    </source>
</evidence>
<accession>A0AAV7Z8Q3</accession>
<dbReference type="Proteomes" id="UP001146793">
    <property type="component" value="Unassembled WGS sequence"/>
</dbReference>
<feature type="compositionally biased region" description="Polar residues" evidence="1">
    <location>
        <begin position="148"/>
        <end position="158"/>
    </location>
</feature>
<feature type="compositionally biased region" description="Acidic residues" evidence="1">
    <location>
        <begin position="170"/>
        <end position="190"/>
    </location>
</feature>
<feature type="compositionally biased region" description="Polar residues" evidence="1">
    <location>
        <begin position="738"/>
        <end position="754"/>
    </location>
</feature>
<feature type="region of interest" description="Disordered" evidence="1">
    <location>
        <begin position="1"/>
        <end position="121"/>
    </location>
</feature>
<evidence type="ECO:0000313" key="2">
    <source>
        <dbReference type="EMBL" id="KAJ3437510.1"/>
    </source>
</evidence>
<reference evidence="2" key="1">
    <citation type="submission" date="2022-08" db="EMBL/GenBank/DDBJ databases">
        <title>Novel sulphate-reducing endosymbionts in the free-living metamonad Anaeramoeba.</title>
        <authorList>
            <person name="Jerlstrom-Hultqvist J."/>
            <person name="Cepicka I."/>
            <person name="Gallot-Lavallee L."/>
            <person name="Salas-Leiva D."/>
            <person name="Curtis B.A."/>
            <person name="Zahonova K."/>
            <person name="Pipaliya S."/>
            <person name="Dacks J."/>
            <person name="Roger A.J."/>
        </authorList>
    </citation>
    <scope>NUCLEOTIDE SEQUENCE</scope>
    <source>
        <strain evidence="2">Busselton2</strain>
    </source>
</reference>
<feature type="compositionally biased region" description="Basic and acidic residues" evidence="1">
    <location>
        <begin position="504"/>
        <end position="526"/>
    </location>
</feature>
<protein>
    <submittedName>
        <fullName evidence="2">Dpy30-related</fullName>
    </submittedName>
</protein>
<feature type="region of interest" description="Disordered" evidence="1">
    <location>
        <begin position="360"/>
        <end position="419"/>
    </location>
</feature>
<feature type="compositionally biased region" description="Basic and acidic residues" evidence="1">
    <location>
        <begin position="227"/>
        <end position="267"/>
    </location>
</feature>
<feature type="compositionally biased region" description="Polar residues" evidence="1">
    <location>
        <begin position="193"/>
        <end position="212"/>
    </location>
</feature>
<sequence length="858" mass="100650">MERQIVNEEDFQIESSEENTDSIFYSNNDDEPNGSSDNLSLSESDSDQDKETKLLSFSELDSDQSKGGIKHEKANEAKKEKDQGTDKESFSSEIDSILSSTLSENGNNQSESNNDSENILSSEKVHIFVEEIEFDLENDKEEIEKQINDTLNPQQQQAWFDLKNELENLSLEEEEDEEEEDDDDDDDDEETYSKSGSGDENIGQNMTLNFLDSDNEKRPSSGSELDSALREIEKDINIKGKKNKKEENNKKKKKENKEKEKKEKQEIEKKEKTFHVKYYSKEPKGWKKSKLIFSKKKIKFIYPSGEKIKTEIRNTNFQLHKSKKKLAQLLLMETGIIVKFKTGKRCKSFHKLHSKRMKKILKEEKKIKREKEKQEKERQEKEKKEKKKKREKAKMERKKKLEKQKKRKKKKEKEKNQRAEDLNLLKMRLFSVTITDINSKPVKCVPLHIGHGRIRLVDPLGNVHKSIITQTKFFIERKPQMLSVGDVVFPIKFENKQQRKEFVQIMKSEKSRPIPESENSKKETRSKSNNGQKNNFTLKILNSKSKIVANAKLRINKKQILLTKIKKKNEKKKNYKQYIHHIKYNHLQKKKTIGKIHFAKLNKKFFIKFNNQQSRTNFKKIFFKYSFLGKQKFKIEIIDKTNDVLDQGSIITNNGKIKFHLEKKSYVSTIHQIKYYKHKSIPDLARININNIALNVKFEDAKLNKKFSLLTKFVCKNMKNIPRVNEQKVQAPLKKKNSPISKKQPNSPKQSESPDLQKKVTNIAGVIQESNIKKLKKNECVKIDIQDSKIVFIKLDTKKKKKVNFPITNKIRIDINNQNKKLSKISLPKNKFLIIIFENEKSAHTLYSLIKKNTKEEN</sequence>
<name>A0AAV7Z8Q3_9EUKA</name>
<proteinExistence type="predicted"/>
<feature type="region of interest" description="Disordered" evidence="1">
    <location>
        <begin position="145"/>
        <end position="267"/>
    </location>
</feature>
<gene>
    <name evidence="2" type="ORF">M0812_16673</name>
</gene>
<feature type="region of interest" description="Disordered" evidence="1">
    <location>
        <begin position="725"/>
        <end position="756"/>
    </location>
</feature>
<dbReference type="AlphaFoldDB" id="A0AAV7Z8Q3"/>
<feature type="region of interest" description="Disordered" evidence="1">
    <location>
        <begin position="504"/>
        <end position="535"/>
    </location>
</feature>